<dbReference type="InterPro" id="IPR057305">
    <property type="entry name" value="Thioredox_PDIA6_C"/>
</dbReference>
<dbReference type="EMBL" id="CAJJDN010000099">
    <property type="protein sequence ID" value="CAD8111869.1"/>
    <property type="molecule type" value="Genomic_DNA"/>
</dbReference>
<feature type="region of interest" description="Disordered" evidence="1">
    <location>
        <begin position="265"/>
        <end position="296"/>
    </location>
</feature>
<sequence>MLKIIFIAILCSLSVGLFENSYLIKHANKLQDFRDILESEFVSLVYFYSDSCENCQKAASLIEKVAEDQEGLINVYGTNCDEIIKDPQSNNQLPYCSPDVIQHLPQITFFEPPSQKINPYTKEKMIATEHRFQGEANPQSLGQYGYKFIPNHVIRINNMEEFKNFETTDSKLNKVILFTKRKETSALLKALNLHYYERVKFGEIVASPETQSLIDEFDIKDLPQIVGLENNGDNTYNRELFDGDLLFKPIKKFVRGLATKDRIPYEQVNEQSKKQEERKNRRHKQDDQEKNNEKQNLIIPTKLDQNILNKQLLRNDKPAFVHVYKDIPHKAWEETMKKYKSLFDYYEFQVKTQEDEELIKELHIKSYPSIRFFQVGNSEKKRASKITFTKEYTLDEMNKDILELVDDKTINTNEQSLQMQLSQYLTDNNIIVIYFYQTQQVGLTYRVLSQLQEYYGKYKFLSFKNASQKVIEQFQIQNQPSITIIFRDVKDKKELDEELKPDQVRQALFTGKHGYDEIKSFLDSFDESKKTSSKKVQEITNQEQFEEFCQNRQTLCYIALLNGEHKQTKHDDILTKWEYQLEVLDKIKNIHGSKQASFVFIDASCHDELLLKFDISDDALPNFVAYSSSKKIYSKLIGRFDYDSISKFIDKQYKGQSSNININSIQIIEKNCEEIFQKRKEASQQSGLSDFDEEILKEILEEERQKKKELEKELKKGKKKNKKSKDEL</sequence>
<dbReference type="Pfam" id="PF24541">
    <property type="entry name" value="Thioredox_PDIA6_C"/>
    <property type="match status" value="1"/>
</dbReference>
<reference evidence="4" key="1">
    <citation type="submission" date="2021-01" db="EMBL/GenBank/DDBJ databases">
        <authorList>
            <consortium name="Genoscope - CEA"/>
            <person name="William W."/>
        </authorList>
    </citation>
    <scope>NUCLEOTIDE SEQUENCE</scope>
</reference>
<feature type="compositionally biased region" description="Basic residues" evidence="1">
    <location>
        <begin position="715"/>
        <end position="728"/>
    </location>
</feature>
<evidence type="ECO:0000313" key="5">
    <source>
        <dbReference type="Proteomes" id="UP000692954"/>
    </source>
</evidence>
<dbReference type="OrthoDB" id="298672at2759"/>
<dbReference type="AlphaFoldDB" id="A0A8S1Q8F1"/>
<proteinExistence type="predicted"/>
<evidence type="ECO:0000256" key="2">
    <source>
        <dbReference type="SAM" id="SignalP"/>
    </source>
</evidence>
<feature type="region of interest" description="Disordered" evidence="1">
    <location>
        <begin position="707"/>
        <end position="728"/>
    </location>
</feature>
<dbReference type="InterPro" id="IPR052842">
    <property type="entry name" value="ER_Co-chaperone"/>
</dbReference>
<evidence type="ECO:0000256" key="1">
    <source>
        <dbReference type="SAM" id="MobiDB-lite"/>
    </source>
</evidence>
<evidence type="ECO:0000259" key="3">
    <source>
        <dbReference type="Pfam" id="PF24541"/>
    </source>
</evidence>
<dbReference type="Proteomes" id="UP000692954">
    <property type="component" value="Unassembled WGS sequence"/>
</dbReference>
<feature type="domain" description="PDIA6-like C-terminal thioredoxin-like" evidence="3">
    <location>
        <begin position="529"/>
        <end position="651"/>
    </location>
</feature>
<keyword evidence="5" id="KW-1185">Reference proteome</keyword>
<name>A0A8S1Q8F1_9CILI</name>
<keyword evidence="2" id="KW-0732">Signal</keyword>
<dbReference type="PANTHER" id="PTHR45184:SF2">
    <property type="entry name" value="CHROMOSOME UNDETERMINED SCAFFOLD_102, WHOLE GENOME SHOTGUN SEQUENCE"/>
    <property type="match status" value="1"/>
</dbReference>
<feature type="compositionally biased region" description="Basic and acidic residues" evidence="1">
    <location>
        <begin position="271"/>
        <end position="293"/>
    </location>
</feature>
<dbReference type="PANTHER" id="PTHR45184">
    <property type="entry name" value="DNAJ PROTEIN ERDJ3A"/>
    <property type="match status" value="1"/>
</dbReference>
<accession>A0A8S1Q8F1</accession>
<gene>
    <name evidence="4" type="ORF">PSON_ATCC_30995.1.T0990097</name>
</gene>
<feature type="chain" id="PRO_5035886779" description="PDIA6-like C-terminal thioredoxin-like domain-containing protein" evidence="2">
    <location>
        <begin position="17"/>
        <end position="728"/>
    </location>
</feature>
<protein>
    <recommendedName>
        <fullName evidence="3">PDIA6-like C-terminal thioredoxin-like domain-containing protein</fullName>
    </recommendedName>
</protein>
<feature type="signal peptide" evidence="2">
    <location>
        <begin position="1"/>
        <end position="16"/>
    </location>
</feature>
<evidence type="ECO:0000313" key="4">
    <source>
        <dbReference type="EMBL" id="CAD8111869.1"/>
    </source>
</evidence>
<organism evidence="4 5">
    <name type="scientific">Paramecium sonneborni</name>
    <dbReference type="NCBI Taxonomy" id="65129"/>
    <lineage>
        <taxon>Eukaryota</taxon>
        <taxon>Sar</taxon>
        <taxon>Alveolata</taxon>
        <taxon>Ciliophora</taxon>
        <taxon>Intramacronucleata</taxon>
        <taxon>Oligohymenophorea</taxon>
        <taxon>Peniculida</taxon>
        <taxon>Parameciidae</taxon>
        <taxon>Paramecium</taxon>
    </lineage>
</organism>
<comment type="caution">
    <text evidence="4">The sequence shown here is derived from an EMBL/GenBank/DDBJ whole genome shotgun (WGS) entry which is preliminary data.</text>
</comment>